<dbReference type="FunFam" id="3.30.160.60:FF:001506">
    <property type="entry name" value="Zinc finger protein"/>
    <property type="match status" value="1"/>
</dbReference>
<feature type="region of interest" description="Disordered" evidence="12">
    <location>
        <begin position="1"/>
        <end position="83"/>
    </location>
</feature>
<dbReference type="PROSITE" id="PS50157">
    <property type="entry name" value="ZINC_FINGER_C2H2_2"/>
    <property type="match status" value="2"/>
</dbReference>
<dbReference type="InterPro" id="IPR036236">
    <property type="entry name" value="Znf_C2H2_sf"/>
</dbReference>
<evidence type="ECO:0000259" key="13">
    <source>
        <dbReference type="PROSITE" id="PS50157"/>
    </source>
</evidence>
<evidence type="ECO:0000256" key="6">
    <source>
        <dbReference type="ARBA" id="ARBA00022833"/>
    </source>
</evidence>
<proteinExistence type="inferred from homology"/>
<dbReference type="Proteomes" id="UP000694680">
    <property type="component" value="Chromosome 4"/>
</dbReference>
<dbReference type="GO" id="GO:0000977">
    <property type="term" value="F:RNA polymerase II transcription regulatory region sequence-specific DNA binding"/>
    <property type="evidence" value="ECO:0007669"/>
    <property type="project" value="TreeGrafter"/>
</dbReference>
<feature type="domain" description="C2H2-type" evidence="13">
    <location>
        <begin position="158"/>
        <end position="185"/>
    </location>
</feature>
<dbReference type="SUPFAM" id="SSF57667">
    <property type="entry name" value="beta-beta-alpha zinc fingers"/>
    <property type="match status" value="2"/>
</dbReference>
<dbReference type="Gene3D" id="3.30.160.60">
    <property type="entry name" value="Classic Zinc Finger"/>
    <property type="match status" value="2"/>
</dbReference>
<evidence type="ECO:0000256" key="2">
    <source>
        <dbReference type="ARBA" id="ARBA00006991"/>
    </source>
</evidence>
<feature type="compositionally biased region" description="Basic and acidic residues" evidence="12">
    <location>
        <begin position="61"/>
        <end position="71"/>
    </location>
</feature>
<keyword evidence="7" id="KW-0805">Transcription regulation</keyword>
<dbReference type="InterPro" id="IPR013087">
    <property type="entry name" value="Znf_C2H2_type"/>
</dbReference>
<dbReference type="InterPro" id="IPR050717">
    <property type="entry name" value="C2H2-ZF_Transcription_Reg"/>
</dbReference>
<evidence type="ECO:0000256" key="3">
    <source>
        <dbReference type="ARBA" id="ARBA00022723"/>
    </source>
</evidence>
<reference evidence="14" key="1">
    <citation type="submission" date="2020-06" db="EMBL/GenBank/DDBJ databases">
        <authorList>
            <consortium name="Wellcome Sanger Institute Data Sharing"/>
        </authorList>
    </citation>
    <scope>NUCLEOTIDE SEQUENCE [LARGE SCALE GENOMIC DNA]</scope>
</reference>
<comment type="subcellular location">
    <subcellularLocation>
        <location evidence="1">Nucleus</location>
    </subcellularLocation>
</comment>
<feature type="domain" description="C2H2-type" evidence="13">
    <location>
        <begin position="130"/>
        <end position="157"/>
    </location>
</feature>
<comment type="similarity">
    <text evidence="2">Belongs to the krueppel C2H2-type zinc-finger protein family.</text>
</comment>
<evidence type="ECO:0000256" key="8">
    <source>
        <dbReference type="ARBA" id="ARBA00023125"/>
    </source>
</evidence>
<keyword evidence="15" id="KW-1185">Reference proteome</keyword>
<evidence type="ECO:0000256" key="5">
    <source>
        <dbReference type="ARBA" id="ARBA00022771"/>
    </source>
</evidence>
<dbReference type="Ensembl" id="ENSGWIT00000030148.1">
    <property type="protein sequence ID" value="ENSGWIP00000027635.1"/>
    <property type="gene ID" value="ENSGWIG00000014434.1"/>
</dbReference>
<dbReference type="PANTHER" id="PTHR14196:SF12">
    <property type="entry name" value="ZINC FINGER PROTEIN 208-LIKE"/>
    <property type="match status" value="1"/>
</dbReference>
<keyword evidence="5 11" id="KW-0863">Zinc-finger</keyword>
<keyword evidence="10" id="KW-0539">Nucleus</keyword>
<protein>
    <recommendedName>
        <fullName evidence="13">C2H2-type domain-containing protein</fullName>
    </recommendedName>
</protein>
<name>A0A8C5EWF1_GOUWI</name>
<reference evidence="14" key="2">
    <citation type="submission" date="2025-08" db="UniProtKB">
        <authorList>
            <consortium name="Ensembl"/>
        </authorList>
    </citation>
    <scope>IDENTIFICATION</scope>
</reference>
<dbReference type="SMART" id="SM00355">
    <property type="entry name" value="ZnF_C2H2"/>
    <property type="match status" value="2"/>
</dbReference>
<dbReference type="GO" id="GO:0005634">
    <property type="term" value="C:nucleus"/>
    <property type="evidence" value="ECO:0007669"/>
    <property type="project" value="UniProtKB-SubCell"/>
</dbReference>
<organism evidence="14 15">
    <name type="scientific">Gouania willdenowi</name>
    <name type="common">Blunt-snouted clingfish</name>
    <name type="synonym">Lepadogaster willdenowi</name>
    <dbReference type="NCBI Taxonomy" id="441366"/>
    <lineage>
        <taxon>Eukaryota</taxon>
        <taxon>Metazoa</taxon>
        <taxon>Chordata</taxon>
        <taxon>Craniata</taxon>
        <taxon>Vertebrata</taxon>
        <taxon>Euteleostomi</taxon>
        <taxon>Actinopterygii</taxon>
        <taxon>Neopterygii</taxon>
        <taxon>Teleostei</taxon>
        <taxon>Neoteleostei</taxon>
        <taxon>Acanthomorphata</taxon>
        <taxon>Ovalentaria</taxon>
        <taxon>Blenniimorphae</taxon>
        <taxon>Blenniiformes</taxon>
        <taxon>Gobiesocoidei</taxon>
        <taxon>Gobiesocidae</taxon>
        <taxon>Gobiesocinae</taxon>
        <taxon>Gouania</taxon>
    </lineage>
</organism>
<evidence type="ECO:0000256" key="12">
    <source>
        <dbReference type="SAM" id="MobiDB-lite"/>
    </source>
</evidence>
<keyword evidence="9" id="KW-0804">Transcription</keyword>
<reference evidence="14" key="3">
    <citation type="submission" date="2025-09" db="UniProtKB">
        <authorList>
            <consortium name="Ensembl"/>
        </authorList>
    </citation>
    <scope>IDENTIFICATION</scope>
</reference>
<evidence type="ECO:0000313" key="14">
    <source>
        <dbReference type="Ensembl" id="ENSGWIP00000027635.1"/>
    </source>
</evidence>
<keyword evidence="6" id="KW-0862">Zinc</keyword>
<dbReference type="GO" id="GO:0000981">
    <property type="term" value="F:DNA-binding transcription factor activity, RNA polymerase II-specific"/>
    <property type="evidence" value="ECO:0007669"/>
    <property type="project" value="TreeGrafter"/>
</dbReference>
<evidence type="ECO:0000256" key="1">
    <source>
        <dbReference type="ARBA" id="ARBA00004123"/>
    </source>
</evidence>
<evidence type="ECO:0000256" key="7">
    <source>
        <dbReference type="ARBA" id="ARBA00023015"/>
    </source>
</evidence>
<feature type="compositionally biased region" description="Polar residues" evidence="12">
    <location>
        <begin position="24"/>
        <end position="34"/>
    </location>
</feature>
<sequence length="233" mass="25978">MNSKGPETAQDPDPSSLVLHGPNGTETDSPQTRGCSDDDDDDDEHCWQIPLSESETEADSDSTRKKGKMSDSNKNAEMGCKASKTRKRSFQQICLNNKVQVKITSECVDGKKASVSAASKLRVDTGEKPFECSFCRKCFTRNASRQLHMRIHTGEKPFKCDVCSKCFMIKHHLQSHMIIHSGAKPFAFHFRHGLFHAGKGDGKKHYAYPDPSPNLNTDNFTSNLVSSDLFTFK</sequence>
<dbReference type="PANTHER" id="PTHR14196">
    <property type="entry name" value="ODD-SKIPPED - RELATED"/>
    <property type="match status" value="1"/>
</dbReference>
<keyword evidence="3" id="KW-0479">Metal-binding</keyword>
<keyword evidence="8" id="KW-0238">DNA-binding</keyword>
<dbReference type="GO" id="GO:0008270">
    <property type="term" value="F:zinc ion binding"/>
    <property type="evidence" value="ECO:0007669"/>
    <property type="project" value="UniProtKB-KW"/>
</dbReference>
<keyword evidence="4" id="KW-0677">Repeat</keyword>
<accession>A0A8C5EWF1</accession>
<evidence type="ECO:0000256" key="10">
    <source>
        <dbReference type="ARBA" id="ARBA00023242"/>
    </source>
</evidence>
<dbReference type="FunFam" id="3.30.160.60:FF:001498">
    <property type="entry name" value="Zinc finger protein 404"/>
    <property type="match status" value="1"/>
</dbReference>
<evidence type="ECO:0000256" key="9">
    <source>
        <dbReference type="ARBA" id="ARBA00023163"/>
    </source>
</evidence>
<evidence type="ECO:0000256" key="11">
    <source>
        <dbReference type="PROSITE-ProRule" id="PRU00042"/>
    </source>
</evidence>
<dbReference type="AlphaFoldDB" id="A0A8C5EWF1"/>
<evidence type="ECO:0000256" key="4">
    <source>
        <dbReference type="ARBA" id="ARBA00022737"/>
    </source>
</evidence>
<evidence type="ECO:0000313" key="15">
    <source>
        <dbReference type="Proteomes" id="UP000694680"/>
    </source>
</evidence>
<dbReference type="Pfam" id="PF00096">
    <property type="entry name" value="zf-C2H2"/>
    <property type="match status" value="2"/>
</dbReference>
<dbReference type="PROSITE" id="PS00028">
    <property type="entry name" value="ZINC_FINGER_C2H2_1"/>
    <property type="match status" value="2"/>
</dbReference>